<dbReference type="EMBL" id="AWWV01008978">
    <property type="protein sequence ID" value="OMO88514.1"/>
    <property type="molecule type" value="Genomic_DNA"/>
</dbReference>
<keyword evidence="2" id="KW-1185">Reference proteome</keyword>
<accession>A0A1R3J108</accession>
<proteinExistence type="predicted"/>
<dbReference type="Proteomes" id="UP000188268">
    <property type="component" value="Unassembled WGS sequence"/>
</dbReference>
<name>A0A1R3J108_COCAP</name>
<dbReference type="Gramene" id="OMO88514">
    <property type="protein sequence ID" value="OMO88514"/>
    <property type="gene ID" value="CCACVL1_08329"/>
</dbReference>
<sequence>MKNLTEFKPLEEKKRETGYLKNDLREY</sequence>
<reference evidence="1 2" key="1">
    <citation type="submission" date="2013-09" db="EMBL/GenBank/DDBJ databases">
        <title>Corchorus capsularis genome sequencing.</title>
        <authorList>
            <person name="Alam M."/>
            <person name="Haque M.S."/>
            <person name="Islam M.S."/>
            <person name="Emdad E.M."/>
            <person name="Islam M.M."/>
            <person name="Ahmed B."/>
            <person name="Halim A."/>
            <person name="Hossen Q.M.M."/>
            <person name="Hossain M.Z."/>
            <person name="Ahmed R."/>
            <person name="Khan M.M."/>
            <person name="Islam R."/>
            <person name="Rashid M.M."/>
            <person name="Khan S.A."/>
            <person name="Rahman M.S."/>
            <person name="Alam M."/>
        </authorList>
    </citation>
    <scope>NUCLEOTIDE SEQUENCE [LARGE SCALE GENOMIC DNA]</scope>
    <source>
        <strain evidence="2">cv. CVL-1</strain>
        <tissue evidence="1">Whole seedling</tissue>
    </source>
</reference>
<evidence type="ECO:0000313" key="1">
    <source>
        <dbReference type="EMBL" id="OMO88514.1"/>
    </source>
</evidence>
<gene>
    <name evidence="1" type="ORF">CCACVL1_08329</name>
</gene>
<comment type="caution">
    <text evidence="1">The sequence shown here is derived from an EMBL/GenBank/DDBJ whole genome shotgun (WGS) entry which is preliminary data.</text>
</comment>
<evidence type="ECO:0000313" key="2">
    <source>
        <dbReference type="Proteomes" id="UP000188268"/>
    </source>
</evidence>
<protein>
    <submittedName>
        <fullName evidence="1">Uncharacterized protein</fullName>
    </submittedName>
</protein>
<organism evidence="1 2">
    <name type="scientific">Corchorus capsularis</name>
    <name type="common">Jute</name>
    <dbReference type="NCBI Taxonomy" id="210143"/>
    <lineage>
        <taxon>Eukaryota</taxon>
        <taxon>Viridiplantae</taxon>
        <taxon>Streptophyta</taxon>
        <taxon>Embryophyta</taxon>
        <taxon>Tracheophyta</taxon>
        <taxon>Spermatophyta</taxon>
        <taxon>Magnoliopsida</taxon>
        <taxon>eudicotyledons</taxon>
        <taxon>Gunneridae</taxon>
        <taxon>Pentapetalae</taxon>
        <taxon>rosids</taxon>
        <taxon>malvids</taxon>
        <taxon>Malvales</taxon>
        <taxon>Malvaceae</taxon>
        <taxon>Grewioideae</taxon>
        <taxon>Apeibeae</taxon>
        <taxon>Corchorus</taxon>
    </lineage>
</organism>
<dbReference type="AlphaFoldDB" id="A0A1R3J108"/>